<evidence type="ECO:0000313" key="3">
    <source>
        <dbReference type="EMBL" id="MCT7967805.1"/>
    </source>
</evidence>
<sequence length="574" mass="62863">MTKEFISRKTAGNFPKPTSQFAPRPFATPQRKPLAQAENSTPPNIQCSPESSNLLSRIAITQPEIFTPQLTVQRAEQAQVATDNPGEGTEKIQRSSTGNNRLAKISIQPPEPPSTPRFPIQAKLTVGAAGDKYEQEADRVARQVVNRIHAPQVNLNSSQSNPVQRKISIQAFGGEGGDVSSEWESELNRARGGGQPLSPSLREPMEREFGADFSGVRVHTGAKADGLAKSIQAKAFTKGQDVFFRQGAYESGSRGGQELMAHELTHVVQQNGGVVRRSSSTEFAATETPKNIKCRENCIDGGSVVQRLVHGYKPGTLAKSTIAMRDLSLAQMKIIQQLHDDTTKHYTIDEARQVAVGISTSSNPYAWEVTGITSYATTDVGVQSIFDNFGQPTQSVVKTYDDLASRVGYDVGKDRKGVLSASTISDLHQHFEASKPLHLSFNPFLNLAWTGNLDDYSGSKTGIPLYSVMRSAITKNFEATLAGAVTLNEVLKEVSGRPAELHHLLFKAHYPNLATNPFNLQLTERSESETKMGPGQHELMHMVASGKHSNKFNELLGQYKNEYEKWLKGYNISL</sequence>
<feature type="region of interest" description="Disordered" evidence="1">
    <location>
        <begin position="1"/>
        <end position="50"/>
    </location>
</feature>
<reference evidence="3 4" key="1">
    <citation type="journal article" date="2022" name="Front. Microbiol.">
        <title>High genomic differentiation and limited gene flow indicate recent cryptic speciation within the genus Laspinema (cyanobacteria).</title>
        <authorList>
            <person name="Stanojkovic A."/>
            <person name="Skoupy S."/>
            <person name="Skaloud P."/>
            <person name="Dvorak P."/>
        </authorList>
    </citation>
    <scope>NUCLEOTIDE SEQUENCE [LARGE SCALE GENOMIC DNA]</scope>
    <source>
        <strain evidence="3 4">D2a</strain>
    </source>
</reference>
<proteinExistence type="predicted"/>
<feature type="region of interest" description="Disordered" evidence="1">
    <location>
        <begin position="78"/>
        <end position="118"/>
    </location>
</feature>
<name>A0ABT2MST2_9CYAN</name>
<dbReference type="RefSeq" id="WP_368007365.1">
    <property type="nucleotide sequence ID" value="NZ_JAMXFF010000023.1"/>
</dbReference>
<feature type="compositionally biased region" description="Polar residues" evidence="1">
    <location>
        <begin position="37"/>
        <end position="50"/>
    </location>
</feature>
<dbReference type="Proteomes" id="UP001525890">
    <property type="component" value="Unassembled WGS sequence"/>
</dbReference>
<dbReference type="Pfam" id="PF13699">
    <property type="entry name" value="eCIS_core"/>
    <property type="match status" value="1"/>
</dbReference>
<evidence type="ECO:0000256" key="1">
    <source>
        <dbReference type="SAM" id="MobiDB-lite"/>
    </source>
</evidence>
<gene>
    <name evidence="3" type="ORF">NG799_15795</name>
</gene>
<feature type="domain" description="eCIS core" evidence="2">
    <location>
        <begin position="196"/>
        <end position="273"/>
    </location>
</feature>
<keyword evidence="4" id="KW-1185">Reference proteome</keyword>
<dbReference type="EMBL" id="JAMXFF010000023">
    <property type="protein sequence ID" value="MCT7967805.1"/>
    <property type="molecule type" value="Genomic_DNA"/>
</dbReference>
<protein>
    <submittedName>
        <fullName evidence="3">DUF4157 domain-containing protein</fullName>
    </submittedName>
</protein>
<evidence type="ECO:0000259" key="2">
    <source>
        <dbReference type="Pfam" id="PF13699"/>
    </source>
</evidence>
<organism evidence="3 4">
    <name type="scientific">Laspinema palackyanum D2a</name>
    <dbReference type="NCBI Taxonomy" id="2953684"/>
    <lineage>
        <taxon>Bacteria</taxon>
        <taxon>Bacillati</taxon>
        <taxon>Cyanobacteriota</taxon>
        <taxon>Cyanophyceae</taxon>
        <taxon>Oscillatoriophycideae</taxon>
        <taxon>Oscillatoriales</taxon>
        <taxon>Laspinemataceae</taxon>
        <taxon>Laspinema</taxon>
        <taxon>Laspinema palackyanum</taxon>
    </lineage>
</organism>
<dbReference type="InterPro" id="IPR025295">
    <property type="entry name" value="eCIS_core_dom"/>
</dbReference>
<evidence type="ECO:0000313" key="4">
    <source>
        <dbReference type="Proteomes" id="UP001525890"/>
    </source>
</evidence>
<comment type="caution">
    <text evidence="3">The sequence shown here is derived from an EMBL/GenBank/DDBJ whole genome shotgun (WGS) entry which is preliminary data.</text>
</comment>
<accession>A0ABT2MST2</accession>